<gene>
    <name evidence="1" type="ORF">JG687_00014916</name>
</gene>
<accession>A0A8T1TZF2</accession>
<dbReference type="Proteomes" id="UP000688947">
    <property type="component" value="Unassembled WGS sequence"/>
</dbReference>
<sequence>GRWDSEFKESLSRIWWAVCSIILWQSRNLAVHEGKRQTALQQVDWMWTNCLRQLNAVARKESRRTATRAQGIKLRLSIGCLDSMEGELAQPAEPLPPQAPWPKQMRWC</sequence>
<evidence type="ECO:0000313" key="1">
    <source>
        <dbReference type="EMBL" id="KAG6949349.1"/>
    </source>
</evidence>
<reference evidence="1" key="1">
    <citation type="submission" date="2021-01" db="EMBL/GenBank/DDBJ databases">
        <title>Phytophthora aleatoria, a newly-described species from Pinus radiata is distinct from Phytophthora cactorum isolates based on comparative genomics.</title>
        <authorList>
            <person name="Mcdougal R."/>
            <person name="Panda P."/>
            <person name="Williams N."/>
            <person name="Studholme D.J."/>
        </authorList>
    </citation>
    <scope>NUCLEOTIDE SEQUENCE</scope>
    <source>
        <strain evidence="1">NZFS 3830</strain>
    </source>
</reference>
<protein>
    <submittedName>
        <fullName evidence="1">Uncharacterized protein</fullName>
    </submittedName>
</protein>
<name>A0A8T1TZF2_9STRA</name>
<organism evidence="1 2">
    <name type="scientific">Phytophthora cactorum</name>
    <dbReference type="NCBI Taxonomy" id="29920"/>
    <lineage>
        <taxon>Eukaryota</taxon>
        <taxon>Sar</taxon>
        <taxon>Stramenopiles</taxon>
        <taxon>Oomycota</taxon>
        <taxon>Peronosporomycetes</taxon>
        <taxon>Peronosporales</taxon>
        <taxon>Peronosporaceae</taxon>
        <taxon>Phytophthora</taxon>
    </lineage>
</organism>
<feature type="non-terminal residue" evidence="1">
    <location>
        <position position="1"/>
    </location>
</feature>
<proteinExistence type="predicted"/>
<dbReference type="AlphaFoldDB" id="A0A8T1TZF2"/>
<dbReference type="EMBL" id="JAENGZ010001261">
    <property type="protein sequence ID" value="KAG6949349.1"/>
    <property type="molecule type" value="Genomic_DNA"/>
</dbReference>
<evidence type="ECO:0000313" key="2">
    <source>
        <dbReference type="Proteomes" id="UP000688947"/>
    </source>
</evidence>
<comment type="caution">
    <text evidence="1">The sequence shown here is derived from an EMBL/GenBank/DDBJ whole genome shotgun (WGS) entry which is preliminary data.</text>
</comment>
<dbReference type="VEuPathDB" id="FungiDB:PC110_g7496"/>